<dbReference type="SUPFAM" id="SSF56112">
    <property type="entry name" value="Protein kinase-like (PK-like)"/>
    <property type="match status" value="1"/>
</dbReference>
<dbReference type="PROSITE" id="PS00107">
    <property type="entry name" value="PROTEIN_KINASE_ATP"/>
    <property type="match status" value="1"/>
</dbReference>
<comment type="caution">
    <text evidence="15">The sequence shown here is derived from an EMBL/GenBank/DDBJ whole genome shotgun (WGS) entry which is preliminary data.</text>
</comment>
<feature type="compositionally biased region" description="Polar residues" evidence="12">
    <location>
        <begin position="396"/>
        <end position="410"/>
    </location>
</feature>
<dbReference type="GO" id="GO:0004707">
    <property type="term" value="F:MAP kinase activity"/>
    <property type="evidence" value="ECO:0007669"/>
    <property type="project" value="UniProtKB-EC"/>
</dbReference>
<comment type="caution">
    <text evidence="10">Lacks conserved residue(s) required for the propagation of feature annotation.</text>
</comment>
<evidence type="ECO:0000256" key="7">
    <source>
        <dbReference type="ARBA" id="ARBA00023157"/>
    </source>
</evidence>
<feature type="region of interest" description="Disordered" evidence="12">
    <location>
        <begin position="385"/>
        <end position="458"/>
    </location>
</feature>
<dbReference type="Pfam" id="PF00069">
    <property type="entry name" value="Pkinase"/>
    <property type="match status" value="1"/>
</dbReference>
<keyword evidence="7" id="KW-1015">Disulfide bond</keyword>
<keyword evidence="3" id="KW-0808">Transferase</keyword>
<evidence type="ECO:0000256" key="12">
    <source>
        <dbReference type="SAM" id="MobiDB-lite"/>
    </source>
</evidence>
<dbReference type="FunFam" id="3.30.200.20:FF:000166">
    <property type="entry name" value="Mitogen-activated protein kinase"/>
    <property type="match status" value="1"/>
</dbReference>
<dbReference type="InterPro" id="IPR000719">
    <property type="entry name" value="Prot_kinase_dom"/>
</dbReference>
<keyword evidence="4 11" id="KW-0547">Nucleotide-binding</keyword>
<evidence type="ECO:0000256" key="9">
    <source>
        <dbReference type="ARBA" id="ARBA00048312"/>
    </source>
</evidence>
<evidence type="ECO:0000256" key="6">
    <source>
        <dbReference type="ARBA" id="ARBA00022840"/>
    </source>
</evidence>
<dbReference type="PROSITE" id="PS51162">
    <property type="entry name" value="THYROGLOBULIN_1_2"/>
    <property type="match status" value="1"/>
</dbReference>
<dbReference type="EC" id="2.7.11.24" evidence="1"/>
<comment type="catalytic activity">
    <reaction evidence="9">
        <text>L-seryl-[protein] + ATP = O-phospho-L-seryl-[protein] + ADP + H(+)</text>
        <dbReference type="Rhea" id="RHEA:17989"/>
        <dbReference type="Rhea" id="RHEA-COMP:9863"/>
        <dbReference type="Rhea" id="RHEA-COMP:11604"/>
        <dbReference type="ChEBI" id="CHEBI:15378"/>
        <dbReference type="ChEBI" id="CHEBI:29999"/>
        <dbReference type="ChEBI" id="CHEBI:30616"/>
        <dbReference type="ChEBI" id="CHEBI:83421"/>
        <dbReference type="ChEBI" id="CHEBI:456216"/>
        <dbReference type="EC" id="2.7.11.24"/>
    </reaction>
</comment>
<dbReference type="InterPro" id="IPR017441">
    <property type="entry name" value="Protein_kinase_ATP_BS"/>
</dbReference>
<evidence type="ECO:0000256" key="4">
    <source>
        <dbReference type="ARBA" id="ARBA00022741"/>
    </source>
</evidence>
<evidence type="ECO:0000256" key="10">
    <source>
        <dbReference type="PROSITE-ProRule" id="PRU00500"/>
    </source>
</evidence>
<evidence type="ECO:0000313" key="16">
    <source>
        <dbReference type="Proteomes" id="UP000653454"/>
    </source>
</evidence>
<feature type="domain" description="Thyroglobulin type-1" evidence="14">
    <location>
        <begin position="906"/>
        <end position="974"/>
    </location>
</feature>
<dbReference type="InterPro" id="IPR050117">
    <property type="entry name" value="MAPK"/>
</dbReference>
<evidence type="ECO:0000256" key="2">
    <source>
        <dbReference type="ARBA" id="ARBA00022527"/>
    </source>
</evidence>
<keyword evidence="2" id="KW-0723">Serine/threonine-protein kinase</keyword>
<feature type="binding site" evidence="11">
    <location>
        <position position="74"/>
    </location>
    <ligand>
        <name>ATP</name>
        <dbReference type="ChEBI" id="CHEBI:30616"/>
    </ligand>
</feature>
<keyword evidence="16" id="KW-1185">Reference proteome</keyword>
<dbReference type="InterPro" id="IPR003527">
    <property type="entry name" value="MAP_kinase_CS"/>
</dbReference>
<dbReference type="SUPFAM" id="SSF57610">
    <property type="entry name" value="Thyroglobulin type-1 domain"/>
    <property type="match status" value="1"/>
</dbReference>
<evidence type="ECO:0000256" key="3">
    <source>
        <dbReference type="ARBA" id="ARBA00022679"/>
    </source>
</evidence>
<gene>
    <name evidence="15" type="ORF">PLXY2_LOCUS8196</name>
</gene>
<sequence>MSQNHHHGNVKKEDPKRKDGVQKPQKKSPEKNMSEIDEHILKRFDIKKRLGKGAYGIVWKAVDKKTKDVVAIKKIFDAFRNQTDAQRTFREIIFLQSFRNHPNIVKLHSIHRALNNRDIYLGFEYMETDLHNVIKRGNILKDIHKRYIMYQMLKATKYIHSGNVIHRDQKPSNVLIDSACRVKLADFGLARSVSSLYSGGEDGADPCLTDYVATRWYRAPEILIASKNYTKGIDMWSLGCILGEMLTGKPLFPGTSTVNQVERIMSALPRPSADDISTVCSGYGSALIREQAHSTTGGPSLAALVSSAPRDAADLVSRLLVFNPAKRLSAERALDHEYVAKFHRERDEPVLSTDVLLPLRDDKQVSVDDYRNKLYSIMAKGSSSAVRKNHLGSKTHLPTTAKSSKSFQETTDYKSYATSHKPKLSSSSADQKSRPKLKHSSHIERPPREYKSEISASISKPVRATKTFEHRPEWFENSNCHGDYIQPVSRQSSSEIGYGVKKNSLLQQRRNSSTFSTISIGGDADYGGYKSGQSHGVITANLSASSDSTNETRNSSVIPFIKLDQKSVVNVPLNKTENLQYLPFIMLANNGSDSSEFWLMSEILHLVQASDEDIDYEKCERDSTNPRPVRLPSRRTVRPICRSKIDFQLCPQCPHFSNQTECELFRDSCRERRVDPLEYRSYCDNKYGRWRTMFVPADYSQCRCCDECVFYRELDQSCIQDEFDFDMDESLPVTTIDFRAGCNPYLGHPEQELKALRCDKILRRCVPVSVPSLPHRTIHNTRQSYRYQPVADVTDCPATCRGYHCTSGTVTEDQCVAGAFLPDNQQCNCCGRCSVYQQLNEKCAEFKKTIHNNNGSEEVEIEEEFLEPGCDDGLVCRFGKCRDIHSLEIVSRRAKRSQSMENDWVYEPCKREMKLFKKKYGPQGHLHFEAPQCTPLWLYAPVQCRRFVCYCALEDGTRIQGVQVPRVEVSNMNCDCARERCRSGARLACDGYGNYKEAMFRQLEDDYVPAAAPGLSEAAFLS</sequence>
<dbReference type="Gene3D" id="3.30.200.20">
    <property type="entry name" value="Phosphorylase Kinase, domain 1"/>
    <property type="match status" value="1"/>
</dbReference>
<evidence type="ECO:0000256" key="8">
    <source>
        <dbReference type="ARBA" id="ARBA00047592"/>
    </source>
</evidence>
<evidence type="ECO:0000256" key="1">
    <source>
        <dbReference type="ARBA" id="ARBA00012411"/>
    </source>
</evidence>
<accession>A0A8S4F8I0</accession>
<dbReference type="CDD" id="cd07852">
    <property type="entry name" value="STKc_MAPK15-like"/>
    <property type="match status" value="1"/>
</dbReference>
<feature type="domain" description="Protein kinase" evidence="13">
    <location>
        <begin position="44"/>
        <end position="339"/>
    </location>
</feature>
<evidence type="ECO:0000256" key="11">
    <source>
        <dbReference type="PROSITE-ProRule" id="PRU10141"/>
    </source>
</evidence>
<name>A0A8S4F8I0_PLUXY</name>
<reference evidence="15" key="1">
    <citation type="submission" date="2020-11" db="EMBL/GenBank/DDBJ databases">
        <authorList>
            <person name="Whiteford S."/>
        </authorList>
    </citation>
    <scope>NUCLEOTIDE SEQUENCE</scope>
</reference>
<keyword evidence="6 11" id="KW-0067">ATP-binding</keyword>
<dbReference type="Proteomes" id="UP000653454">
    <property type="component" value="Unassembled WGS sequence"/>
</dbReference>
<keyword evidence="5" id="KW-0418">Kinase</keyword>
<dbReference type="GO" id="GO:0036064">
    <property type="term" value="C:ciliary basal body"/>
    <property type="evidence" value="ECO:0007669"/>
    <property type="project" value="UniProtKB-ARBA"/>
</dbReference>
<evidence type="ECO:0000259" key="13">
    <source>
        <dbReference type="PROSITE" id="PS50011"/>
    </source>
</evidence>
<feature type="compositionally biased region" description="Basic and acidic residues" evidence="12">
    <location>
        <begin position="10"/>
        <end position="34"/>
    </location>
</feature>
<dbReference type="InterPro" id="IPR000716">
    <property type="entry name" value="Thyroglobulin_1"/>
</dbReference>
<dbReference type="AlphaFoldDB" id="A0A8S4F8I0"/>
<dbReference type="PROSITE" id="PS01351">
    <property type="entry name" value="MAPK"/>
    <property type="match status" value="1"/>
</dbReference>
<dbReference type="InterPro" id="IPR036857">
    <property type="entry name" value="Thyroglobulin_1_sf"/>
</dbReference>
<dbReference type="PROSITE" id="PS50011">
    <property type="entry name" value="PROTEIN_KINASE_DOM"/>
    <property type="match status" value="1"/>
</dbReference>
<dbReference type="PANTHER" id="PTHR24055">
    <property type="entry name" value="MITOGEN-ACTIVATED PROTEIN KINASE"/>
    <property type="match status" value="1"/>
</dbReference>
<organism evidence="15 16">
    <name type="scientific">Plutella xylostella</name>
    <name type="common">Diamondback moth</name>
    <name type="synonym">Plutella maculipennis</name>
    <dbReference type="NCBI Taxonomy" id="51655"/>
    <lineage>
        <taxon>Eukaryota</taxon>
        <taxon>Metazoa</taxon>
        <taxon>Ecdysozoa</taxon>
        <taxon>Arthropoda</taxon>
        <taxon>Hexapoda</taxon>
        <taxon>Insecta</taxon>
        <taxon>Pterygota</taxon>
        <taxon>Neoptera</taxon>
        <taxon>Endopterygota</taxon>
        <taxon>Lepidoptera</taxon>
        <taxon>Glossata</taxon>
        <taxon>Ditrysia</taxon>
        <taxon>Yponomeutoidea</taxon>
        <taxon>Plutellidae</taxon>
        <taxon>Plutella</taxon>
    </lineage>
</organism>
<evidence type="ECO:0000313" key="15">
    <source>
        <dbReference type="EMBL" id="CAG9124530.1"/>
    </source>
</evidence>
<feature type="region of interest" description="Disordered" evidence="12">
    <location>
        <begin position="1"/>
        <end position="34"/>
    </location>
</feature>
<dbReference type="Gene3D" id="1.10.510.10">
    <property type="entry name" value="Transferase(Phosphotransferase) domain 1"/>
    <property type="match status" value="1"/>
</dbReference>
<feature type="compositionally biased region" description="Basic and acidic residues" evidence="12">
    <location>
        <begin position="441"/>
        <end position="452"/>
    </location>
</feature>
<evidence type="ECO:0000256" key="5">
    <source>
        <dbReference type="ARBA" id="ARBA00022777"/>
    </source>
</evidence>
<dbReference type="GO" id="GO:0005524">
    <property type="term" value="F:ATP binding"/>
    <property type="evidence" value="ECO:0007669"/>
    <property type="project" value="UniProtKB-UniRule"/>
</dbReference>
<dbReference type="InterPro" id="IPR011009">
    <property type="entry name" value="Kinase-like_dom_sf"/>
</dbReference>
<comment type="catalytic activity">
    <reaction evidence="8">
        <text>L-threonyl-[protein] + ATP = O-phospho-L-threonyl-[protein] + ADP + H(+)</text>
        <dbReference type="Rhea" id="RHEA:46608"/>
        <dbReference type="Rhea" id="RHEA-COMP:11060"/>
        <dbReference type="Rhea" id="RHEA-COMP:11605"/>
        <dbReference type="ChEBI" id="CHEBI:15378"/>
        <dbReference type="ChEBI" id="CHEBI:30013"/>
        <dbReference type="ChEBI" id="CHEBI:30616"/>
        <dbReference type="ChEBI" id="CHEBI:61977"/>
        <dbReference type="ChEBI" id="CHEBI:456216"/>
        <dbReference type="EC" id="2.7.11.24"/>
    </reaction>
</comment>
<proteinExistence type="predicted"/>
<evidence type="ECO:0000259" key="14">
    <source>
        <dbReference type="PROSITE" id="PS51162"/>
    </source>
</evidence>
<dbReference type="FunFam" id="1.10.510.10:FF:000238">
    <property type="entry name" value="Mitogen-activated protein kinase"/>
    <property type="match status" value="1"/>
</dbReference>
<protein>
    <recommendedName>
        <fullName evidence="1">mitogen-activated protein kinase</fullName>
        <ecNumber evidence="1">2.7.11.24</ecNumber>
    </recommendedName>
</protein>
<dbReference type="EMBL" id="CAJHNJ030000030">
    <property type="protein sequence ID" value="CAG9124530.1"/>
    <property type="molecule type" value="Genomic_DNA"/>
</dbReference>